<evidence type="ECO:0000313" key="4">
    <source>
        <dbReference type="Proteomes" id="UP000616769"/>
    </source>
</evidence>
<dbReference type="InterPro" id="IPR050468">
    <property type="entry name" value="Cuticle_Struct_Prot"/>
</dbReference>
<feature type="chain" id="PRO_5010784558" evidence="2">
    <location>
        <begin position="19"/>
        <end position="341"/>
    </location>
</feature>
<dbReference type="VEuPathDB" id="VectorBase:SSCA005696"/>
<proteinExistence type="predicted"/>
<dbReference type="OrthoDB" id="7255276at2759"/>
<feature type="region of interest" description="Disordered" evidence="1">
    <location>
        <begin position="89"/>
        <end position="152"/>
    </location>
</feature>
<protein>
    <submittedName>
        <fullName evidence="3">Cuticle protein-like protein 6</fullName>
    </submittedName>
</protein>
<dbReference type="InterPro" id="IPR000618">
    <property type="entry name" value="Insect_cuticle"/>
</dbReference>
<dbReference type="PRINTS" id="PR00947">
    <property type="entry name" value="CUTICLE"/>
</dbReference>
<accession>A0A132AJ07</accession>
<evidence type="ECO:0000313" key="3">
    <source>
        <dbReference type="EMBL" id="KPM10998.1"/>
    </source>
</evidence>
<sequence>MITTRIHMLLLLASFSNAQHLIVPQQFHSSAPSPTSTLGQAYQQHPSIRTSPGLVSSLNPHDVSSTIPNHSLNRQAVPVVNPAPISYGWQVQHSQPNPQPQPQPHLQPQSQPQAQYNLPPQIIRSSPSQHPDSSLSSHQLASLSSVPSYQPVQNTENNQMYAAPQSAIQSPLSPVHKPAAVHYASIGENLAGDYKFGYQTGDGNSFREETRSPDGTVQGQYGFVDADGKQRVVKYTAGVGGFQVLNGGSPSSQNIAPVLAQTNHAQNAVAPTHSSASQVAVPQWAQGHIGLAIPNAPQPVSQPHQMPQTVSQYAPVQHDSNAQAQPRTISLQSGQWSPHFG</sequence>
<comment type="caution">
    <text evidence="3">The sequence shown here is derived from an EMBL/GenBank/DDBJ whole genome shotgun (WGS) entry which is preliminary data.</text>
</comment>
<evidence type="ECO:0000256" key="2">
    <source>
        <dbReference type="SAM" id="SignalP"/>
    </source>
</evidence>
<gene>
    <name evidence="3" type="ORF">QR98_0095630</name>
</gene>
<reference evidence="3 4" key="1">
    <citation type="journal article" date="2015" name="Parasit. Vectors">
        <title>Draft genome of the scabies mite.</title>
        <authorList>
            <person name="Rider S.D.Jr."/>
            <person name="Morgan M.S."/>
            <person name="Arlian L.G."/>
        </authorList>
    </citation>
    <scope>NUCLEOTIDE SEQUENCE [LARGE SCALE GENOMIC DNA]</scope>
    <source>
        <strain evidence="3">Arlian Lab</strain>
    </source>
</reference>
<dbReference type="PROSITE" id="PS51155">
    <property type="entry name" value="CHIT_BIND_RR_2"/>
    <property type="match status" value="1"/>
</dbReference>
<dbReference type="PROSITE" id="PS00233">
    <property type="entry name" value="CHIT_BIND_RR_1"/>
    <property type="match status" value="1"/>
</dbReference>
<dbReference type="GO" id="GO:0062129">
    <property type="term" value="C:chitin-based extracellular matrix"/>
    <property type="evidence" value="ECO:0007669"/>
    <property type="project" value="TreeGrafter"/>
</dbReference>
<dbReference type="Proteomes" id="UP000616769">
    <property type="component" value="Unassembled WGS sequence"/>
</dbReference>
<feature type="compositionally biased region" description="Low complexity" evidence="1">
    <location>
        <begin position="106"/>
        <end position="115"/>
    </location>
</feature>
<dbReference type="InterPro" id="IPR031311">
    <property type="entry name" value="CHIT_BIND_RR_consensus"/>
</dbReference>
<dbReference type="PANTHER" id="PTHR10380:SF240">
    <property type="match status" value="1"/>
</dbReference>
<dbReference type="Pfam" id="PF00379">
    <property type="entry name" value="Chitin_bind_4"/>
    <property type="match status" value="1"/>
</dbReference>
<evidence type="ECO:0000256" key="1">
    <source>
        <dbReference type="SAM" id="MobiDB-lite"/>
    </source>
</evidence>
<feature type="region of interest" description="Disordered" evidence="1">
    <location>
        <begin position="318"/>
        <end position="341"/>
    </location>
</feature>
<name>A0A132AJ07_SARSC</name>
<feature type="compositionally biased region" description="Low complexity" evidence="1">
    <location>
        <begin position="125"/>
        <end position="148"/>
    </location>
</feature>
<organism evidence="3 4">
    <name type="scientific">Sarcoptes scabiei</name>
    <name type="common">Itch mite</name>
    <name type="synonym">Acarus scabiei</name>
    <dbReference type="NCBI Taxonomy" id="52283"/>
    <lineage>
        <taxon>Eukaryota</taxon>
        <taxon>Metazoa</taxon>
        <taxon>Ecdysozoa</taxon>
        <taxon>Arthropoda</taxon>
        <taxon>Chelicerata</taxon>
        <taxon>Arachnida</taxon>
        <taxon>Acari</taxon>
        <taxon>Acariformes</taxon>
        <taxon>Sarcoptiformes</taxon>
        <taxon>Astigmata</taxon>
        <taxon>Psoroptidia</taxon>
        <taxon>Sarcoptoidea</taxon>
        <taxon>Sarcoptidae</taxon>
        <taxon>Sarcoptinae</taxon>
        <taxon>Sarcoptes</taxon>
    </lineage>
</organism>
<dbReference type="PANTHER" id="PTHR10380">
    <property type="entry name" value="CUTICLE PROTEIN"/>
    <property type="match status" value="1"/>
</dbReference>
<feature type="signal peptide" evidence="2">
    <location>
        <begin position="1"/>
        <end position="18"/>
    </location>
</feature>
<keyword evidence="2" id="KW-0732">Signal</keyword>
<feature type="region of interest" description="Disordered" evidence="1">
    <location>
        <begin position="28"/>
        <end position="70"/>
    </location>
</feature>
<dbReference type="EMBL" id="JXLN01016210">
    <property type="protein sequence ID" value="KPM10998.1"/>
    <property type="molecule type" value="Genomic_DNA"/>
</dbReference>
<dbReference type="AlphaFoldDB" id="A0A132AJ07"/>
<dbReference type="GO" id="GO:0008010">
    <property type="term" value="F:structural constituent of chitin-based larval cuticle"/>
    <property type="evidence" value="ECO:0007669"/>
    <property type="project" value="TreeGrafter"/>
</dbReference>